<feature type="compositionally biased region" description="Low complexity" evidence="1">
    <location>
        <begin position="16"/>
        <end position="32"/>
    </location>
</feature>
<dbReference type="AlphaFoldDB" id="A0A1E7FZ26"/>
<dbReference type="EMBL" id="KV784353">
    <property type="protein sequence ID" value="OEU23412.1"/>
    <property type="molecule type" value="Genomic_DNA"/>
</dbReference>
<dbReference type="KEGG" id="fcy:FRACYDRAFT_267519"/>
<keyword evidence="3" id="KW-1185">Reference proteome</keyword>
<dbReference type="OrthoDB" id="49467at2759"/>
<name>A0A1E7FZ26_9STRA</name>
<evidence type="ECO:0000313" key="3">
    <source>
        <dbReference type="Proteomes" id="UP000095751"/>
    </source>
</evidence>
<proteinExistence type="predicted"/>
<evidence type="ECO:0000256" key="1">
    <source>
        <dbReference type="SAM" id="MobiDB-lite"/>
    </source>
</evidence>
<organism evidence="2 3">
    <name type="scientific">Fragilariopsis cylindrus CCMP1102</name>
    <dbReference type="NCBI Taxonomy" id="635003"/>
    <lineage>
        <taxon>Eukaryota</taxon>
        <taxon>Sar</taxon>
        <taxon>Stramenopiles</taxon>
        <taxon>Ochrophyta</taxon>
        <taxon>Bacillariophyta</taxon>
        <taxon>Bacillariophyceae</taxon>
        <taxon>Bacillariophycidae</taxon>
        <taxon>Bacillariales</taxon>
        <taxon>Bacillariaceae</taxon>
        <taxon>Fragilariopsis</taxon>
    </lineage>
</organism>
<protein>
    <submittedName>
        <fullName evidence="2">Uncharacterized protein</fullName>
    </submittedName>
</protein>
<reference evidence="2 3" key="1">
    <citation type="submission" date="2016-09" db="EMBL/GenBank/DDBJ databases">
        <title>Extensive genetic diversity and differential bi-allelic expression allows diatom success in the polar Southern Ocean.</title>
        <authorList>
            <consortium name="DOE Joint Genome Institute"/>
            <person name="Mock T."/>
            <person name="Otillar R.P."/>
            <person name="Strauss J."/>
            <person name="Dupont C."/>
            <person name="Frickenhaus S."/>
            <person name="Maumus F."/>
            <person name="Mcmullan M."/>
            <person name="Sanges R."/>
            <person name="Schmutz J."/>
            <person name="Toseland A."/>
            <person name="Valas R."/>
            <person name="Veluchamy A."/>
            <person name="Ward B.J."/>
            <person name="Allen A."/>
            <person name="Barry K."/>
            <person name="Falciatore A."/>
            <person name="Ferrante M."/>
            <person name="Fortunato A.E."/>
            <person name="Gloeckner G."/>
            <person name="Gruber A."/>
            <person name="Hipkin R."/>
            <person name="Janech M."/>
            <person name="Kroth P."/>
            <person name="Leese F."/>
            <person name="Lindquist E."/>
            <person name="Lyon B.R."/>
            <person name="Martin J."/>
            <person name="Mayer C."/>
            <person name="Parker M."/>
            <person name="Quesneville H."/>
            <person name="Raymond J."/>
            <person name="Uhlig C."/>
            <person name="Valentin K.U."/>
            <person name="Worden A.Z."/>
            <person name="Armbrust E.V."/>
            <person name="Bowler C."/>
            <person name="Green B."/>
            <person name="Moulton V."/>
            <person name="Van Oosterhout C."/>
            <person name="Grigoriev I."/>
        </authorList>
    </citation>
    <scope>NUCLEOTIDE SEQUENCE [LARGE SCALE GENOMIC DNA]</scope>
    <source>
        <strain evidence="2 3">CCMP1102</strain>
    </source>
</reference>
<accession>A0A1E7FZ26</accession>
<evidence type="ECO:0000313" key="2">
    <source>
        <dbReference type="EMBL" id="OEU23412.1"/>
    </source>
</evidence>
<feature type="region of interest" description="Disordered" evidence="1">
    <location>
        <begin position="13"/>
        <end position="32"/>
    </location>
</feature>
<dbReference type="Proteomes" id="UP000095751">
    <property type="component" value="Unassembled WGS sequence"/>
</dbReference>
<gene>
    <name evidence="2" type="ORF">FRACYDRAFT_267519</name>
</gene>
<sequence>MVVQPKFSWSPVVQPNLSSSNNNATTNRTNNNRQRRELLLSGSAPPQVELLSIIRVNIPTQLDRKMYPYARLDRVCCITTNDTNYPSIVLECPSEGERDWLVFILKLMVARLASIIITRDEEMLHEFFSPYSALMQLEEDDIDNHDHSTGGGGGGACPDDHHCYEEEVDVVTEDVYE</sequence>
<dbReference type="InParanoid" id="A0A1E7FZ26"/>